<dbReference type="OrthoDB" id="7773807at2"/>
<evidence type="ECO:0000313" key="3">
    <source>
        <dbReference type="Proteomes" id="UP000287168"/>
    </source>
</evidence>
<dbReference type="AlphaFoldDB" id="A0A3S3U237"/>
<keyword evidence="3" id="KW-1185">Reference proteome</keyword>
<name>A0A3S3U237_9RHOB</name>
<evidence type="ECO:0000313" key="2">
    <source>
        <dbReference type="EMBL" id="RWY38169.1"/>
    </source>
</evidence>
<dbReference type="RefSeq" id="WP_128490586.1">
    <property type="nucleotide sequence ID" value="NZ_JBHLXB010000160.1"/>
</dbReference>
<protein>
    <recommendedName>
        <fullName evidence="4">Lipoprotein</fullName>
    </recommendedName>
</protein>
<feature type="signal peptide" evidence="1">
    <location>
        <begin position="1"/>
        <end position="21"/>
    </location>
</feature>
<dbReference type="EMBL" id="SBLC01000040">
    <property type="protein sequence ID" value="RWY38169.1"/>
    <property type="molecule type" value="Genomic_DNA"/>
</dbReference>
<evidence type="ECO:0008006" key="4">
    <source>
        <dbReference type="Google" id="ProtNLM"/>
    </source>
</evidence>
<sequence length="156" mass="15994">MRSGMMMAMAAVMVVAGCATVRDSRVNPFNWFSSARPAAGAAVSATGTATGRTDGRVLVAQVSSLHIERASGGAILRAVGLPATQGWYQAGLTPAADSTPDNLVYDFVLAAPVAVTRAGSPASREIQVATFISEAALEGVRSLTVRGATNGLTTRR</sequence>
<proteinExistence type="predicted"/>
<evidence type="ECO:0000256" key="1">
    <source>
        <dbReference type="SAM" id="SignalP"/>
    </source>
</evidence>
<organism evidence="2 3">
    <name type="scientific">Falsigemmobacter intermedius</name>
    <dbReference type="NCBI Taxonomy" id="1553448"/>
    <lineage>
        <taxon>Bacteria</taxon>
        <taxon>Pseudomonadati</taxon>
        <taxon>Pseudomonadota</taxon>
        <taxon>Alphaproteobacteria</taxon>
        <taxon>Rhodobacterales</taxon>
        <taxon>Paracoccaceae</taxon>
        <taxon>Falsigemmobacter</taxon>
    </lineage>
</organism>
<reference evidence="2 3" key="1">
    <citation type="journal article" date="2015" name="Int. J. Syst. Evol. Microbiol.">
        <title>Gemmobacter intermedius sp. nov., isolated from a white stork (Ciconia ciconia).</title>
        <authorList>
            <person name="Kampfer P."/>
            <person name="Jerzak L."/>
            <person name="Wilharm G."/>
            <person name="Golke J."/>
            <person name="Busse H.J."/>
            <person name="Glaeser S.P."/>
        </authorList>
    </citation>
    <scope>NUCLEOTIDE SEQUENCE [LARGE SCALE GENOMIC DNA]</scope>
    <source>
        <strain evidence="2 3">119/4</strain>
    </source>
</reference>
<dbReference type="Proteomes" id="UP000287168">
    <property type="component" value="Unassembled WGS sequence"/>
</dbReference>
<feature type="chain" id="PRO_5018747954" description="Lipoprotein" evidence="1">
    <location>
        <begin position="22"/>
        <end position="156"/>
    </location>
</feature>
<gene>
    <name evidence="2" type="ORF">EP867_16590</name>
</gene>
<accession>A0A3S3U237</accession>
<keyword evidence="1" id="KW-0732">Signal</keyword>
<dbReference type="PROSITE" id="PS51257">
    <property type="entry name" value="PROKAR_LIPOPROTEIN"/>
    <property type="match status" value="1"/>
</dbReference>
<comment type="caution">
    <text evidence="2">The sequence shown here is derived from an EMBL/GenBank/DDBJ whole genome shotgun (WGS) entry which is preliminary data.</text>
</comment>